<accession>A0A1C0B7F3</accession>
<dbReference type="Pfam" id="PF23843">
    <property type="entry name" value="DUF7210"/>
    <property type="match status" value="1"/>
</dbReference>
<organism evidence="2 3">
    <name type="scientific">Aliarcobacter thereius</name>
    <dbReference type="NCBI Taxonomy" id="544718"/>
    <lineage>
        <taxon>Bacteria</taxon>
        <taxon>Pseudomonadati</taxon>
        <taxon>Campylobacterota</taxon>
        <taxon>Epsilonproteobacteria</taxon>
        <taxon>Campylobacterales</taxon>
        <taxon>Arcobacteraceae</taxon>
        <taxon>Aliarcobacter</taxon>
    </lineage>
</organism>
<evidence type="ECO:0000259" key="1">
    <source>
        <dbReference type="Pfam" id="PF23843"/>
    </source>
</evidence>
<dbReference type="Proteomes" id="UP000093281">
    <property type="component" value="Unassembled WGS sequence"/>
</dbReference>
<proteinExistence type="predicted"/>
<dbReference type="InterPro" id="IPR055634">
    <property type="entry name" value="DUF7210"/>
</dbReference>
<evidence type="ECO:0000313" key="3">
    <source>
        <dbReference type="Proteomes" id="UP000093281"/>
    </source>
</evidence>
<name>A0A1C0B7F3_9BACT</name>
<sequence length="53" mass="5981">MKVEALKELNYKGRTLKKGSIVEIDEVAAKKLIEVKAVKEVKNEIKNLIGDQK</sequence>
<gene>
    <name evidence="2" type="ORF">AAX29_00561</name>
</gene>
<protein>
    <recommendedName>
        <fullName evidence="1">DUF7210 domain-containing protein</fullName>
    </recommendedName>
</protein>
<feature type="domain" description="DUF7210" evidence="1">
    <location>
        <begin position="1"/>
        <end position="35"/>
    </location>
</feature>
<dbReference type="RefSeq" id="WP_165596136.1">
    <property type="nucleotide sequence ID" value="NZ_LCUJ01000002.1"/>
</dbReference>
<comment type="caution">
    <text evidence="2">The sequence shown here is derived from an EMBL/GenBank/DDBJ whole genome shotgun (WGS) entry which is preliminary data.</text>
</comment>
<dbReference type="AlphaFoldDB" id="A0A1C0B7F3"/>
<evidence type="ECO:0000313" key="2">
    <source>
        <dbReference type="EMBL" id="OCL99520.1"/>
    </source>
</evidence>
<dbReference type="EMBL" id="LCUJ01000002">
    <property type="protein sequence ID" value="OCL99520.1"/>
    <property type="molecule type" value="Genomic_DNA"/>
</dbReference>
<reference evidence="3" key="1">
    <citation type="submission" date="2015-05" db="EMBL/GenBank/DDBJ databases">
        <authorList>
            <person name="Rovetto F."/>
            <person name="Cocolin L."/>
            <person name="Illeghems K."/>
            <person name="Van Nieuwerburgh F."/>
            <person name="Houf K."/>
        </authorList>
    </citation>
    <scope>NUCLEOTIDE SEQUENCE [LARGE SCALE GENOMIC DNA]</scope>
    <source>
        <strain evidence="3">DU22</strain>
    </source>
</reference>